<feature type="transmembrane region" description="Helical" evidence="8">
    <location>
        <begin position="120"/>
        <end position="141"/>
    </location>
</feature>
<dbReference type="HOGENOM" id="CLU_980389_0_0_1"/>
<dbReference type="VEuPathDB" id="MicrosporidiaDB:Eint_031140"/>
<evidence type="ECO:0000313" key="9">
    <source>
        <dbReference type="EMBL" id="ADM11257.1"/>
    </source>
</evidence>
<dbReference type="GO" id="GO:0016020">
    <property type="term" value="C:membrane"/>
    <property type="evidence" value="ECO:0007669"/>
    <property type="project" value="UniProtKB-SubCell"/>
</dbReference>
<reference evidence="9 10" key="2">
    <citation type="journal article" date="2012" name="Proc. Natl. Acad. Sci. U.S.A.">
        <title>Gain and loss of multiple functionally related, horizontally transferred genes in the reduced genomes of two microsporidian parasites.</title>
        <authorList>
            <person name="Pombert J.-F."/>
            <person name="Selman M."/>
            <person name="Burki F."/>
            <person name="Bardell F.T."/>
            <person name="Farinelli L."/>
            <person name="Solter L.F."/>
            <person name="Whitman D.W."/>
            <person name="Weiss L.M."/>
            <person name="Corradi N."/>
            <person name="Keeling P.J."/>
        </authorList>
    </citation>
    <scope>NUCLEOTIDE SEQUENCE [LARGE SCALE GENOMIC DNA]</scope>
    <source>
        <strain evidence="9 10">ATCC 50506</strain>
    </source>
</reference>
<keyword evidence="4" id="KW-0337">GPI-anchor biosynthesis</keyword>
<dbReference type="GO" id="GO:0016757">
    <property type="term" value="F:glycosyltransferase activity"/>
    <property type="evidence" value="ECO:0007669"/>
    <property type="project" value="UniProtKB-KW"/>
</dbReference>
<dbReference type="Pfam" id="PF06432">
    <property type="entry name" value="GPI2"/>
    <property type="match status" value="1"/>
</dbReference>
<evidence type="ECO:0000256" key="6">
    <source>
        <dbReference type="ARBA" id="ARBA00022989"/>
    </source>
</evidence>
<keyword evidence="9" id="KW-0328">Glycosyltransferase</keyword>
<protein>
    <submittedName>
        <fullName evidence="9">Phosphatidylinositol N-acetylglucosaminyltransferase</fullName>
    </submittedName>
</protein>
<evidence type="ECO:0000256" key="5">
    <source>
        <dbReference type="ARBA" id="ARBA00022692"/>
    </source>
</evidence>
<proteinExistence type="inferred from homology"/>
<dbReference type="AlphaFoldDB" id="E0S6C2"/>
<dbReference type="UniPathway" id="UPA00196"/>
<comment type="pathway">
    <text evidence="2">Glycolipid biosynthesis; glycosylphosphatidylinositol-anchor biosynthesis.</text>
</comment>
<evidence type="ECO:0000313" key="10">
    <source>
        <dbReference type="Proteomes" id="UP000002313"/>
    </source>
</evidence>
<reference evidence="9 10" key="1">
    <citation type="journal article" date="2010" name="Nat. Commun.">
        <title>The complete sequence of the smallest known nuclear genome from the microsporidian Encephalitozoon intestinalis.</title>
        <authorList>
            <person name="Corradi N."/>
            <person name="Pombert J.-F."/>
            <person name="Farinelli L."/>
            <person name="Didier E.S."/>
            <person name="Keeling P.J."/>
        </authorList>
    </citation>
    <scope>NUCLEOTIDE SEQUENCE [LARGE SCALE GENOMIC DNA]</scope>
    <source>
        <strain evidence="9 10">ATCC 50506</strain>
    </source>
</reference>
<dbReference type="EMBL" id="CP001944">
    <property type="protein sequence ID" value="ADM11257.1"/>
    <property type="molecule type" value="Genomic_DNA"/>
</dbReference>
<organism evidence="9 10">
    <name type="scientific">Encephalitozoon intestinalis (strain ATCC 50506)</name>
    <name type="common">Microsporidian parasite</name>
    <name type="synonym">Septata intestinalis</name>
    <dbReference type="NCBI Taxonomy" id="876142"/>
    <lineage>
        <taxon>Eukaryota</taxon>
        <taxon>Fungi</taxon>
        <taxon>Fungi incertae sedis</taxon>
        <taxon>Microsporidia</taxon>
        <taxon>Unikaryonidae</taxon>
        <taxon>Encephalitozoon</taxon>
    </lineage>
</organism>
<feature type="transmembrane region" description="Helical" evidence="8">
    <location>
        <begin position="221"/>
        <end position="239"/>
    </location>
</feature>
<keyword evidence="9" id="KW-0808">Transferase</keyword>
<accession>E0S6C2</accession>
<dbReference type="GO" id="GO:0006506">
    <property type="term" value="P:GPI anchor biosynthetic process"/>
    <property type="evidence" value="ECO:0007669"/>
    <property type="project" value="UniProtKB-UniPathway"/>
</dbReference>
<evidence type="ECO:0000256" key="7">
    <source>
        <dbReference type="ARBA" id="ARBA00023136"/>
    </source>
</evidence>
<feature type="transmembrane region" description="Helical" evidence="8">
    <location>
        <begin position="245"/>
        <end position="266"/>
    </location>
</feature>
<evidence type="ECO:0000256" key="2">
    <source>
        <dbReference type="ARBA" id="ARBA00004687"/>
    </source>
</evidence>
<evidence type="ECO:0000256" key="4">
    <source>
        <dbReference type="ARBA" id="ARBA00022502"/>
    </source>
</evidence>
<name>E0S6C2_ENCIT</name>
<evidence type="ECO:0000256" key="3">
    <source>
        <dbReference type="ARBA" id="ARBA00008321"/>
    </source>
</evidence>
<dbReference type="InterPro" id="IPR009450">
    <property type="entry name" value="Plno_GlcNAc_GPI2"/>
</dbReference>
<feature type="transmembrane region" description="Helical" evidence="8">
    <location>
        <begin position="39"/>
        <end position="58"/>
    </location>
</feature>
<dbReference type="RefSeq" id="XP_003072617.1">
    <property type="nucleotide sequence ID" value="XM_003072571.1"/>
</dbReference>
<dbReference type="KEGG" id="ein:Eint_031140"/>
<gene>
    <name evidence="9" type="ORF">Eint_031140</name>
</gene>
<dbReference type="GeneID" id="9698827"/>
<dbReference type="Proteomes" id="UP000002313">
    <property type="component" value="Chromosome III"/>
</dbReference>
<keyword evidence="5 8" id="KW-0812">Transmembrane</keyword>
<keyword evidence="6 8" id="KW-1133">Transmembrane helix</keyword>
<dbReference type="OrthoDB" id="196709at2759"/>
<keyword evidence="7 8" id="KW-0472">Membrane</keyword>
<evidence type="ECO:0000256" key="8">
    <source>
        <dbReference type="SAM" id="Phobius"/>
    </source>
</evidence>
<keyword evidence="10" id="KW-1185">Reference proteome</keyword>
<feature type="transmembrane region" description="Helical" evidence="8">
    <location>
        <begin position="196"/>
        <end position="214"/>
    </location>
</feature>
<sequence length="281" mass="32697">MLWKRCLYLQQEYPINYMEVHQVCKRRGVNEIYEDINRMVIRISIVMLSLSLFKVMMLEDKPGMPKSSWFSFISTFIENFLENREDTGINLKPNFMLLTFAYLLSPLIRTLTLEIHPTTLYVYFTITQLFFIIDSVSASIYNTGSPIEVKDEETPLSLEESINIPKRTSSNQILGLTSYFLGFILLSSRFNEPSSVFNLLCSTFMGYIILLNHIERLGIHRSTWATALVYVFVSIMTFLPDVRIFCVYSCIVTFVYWVSHISVWLLEKDLDRKAACSSKPQ</sequence>
<comment type="similarity">
    <text evidence="3">Belongs to the PIGC family.</text>
</comment>
<feature type="transmembrane region" description="Helical" evidence="8">
    <location>
        <begin position="91"/>
        <end position="108"/>
    </location>
</feature>
<evidence type="ECO:0000256" key="1">
    <source>
        <dbReference type="ARBA" id="ARBA00004141"/>
    </source>
</evidence>
<comment type="subcellular location">
    <subcellularLocation>
        <location evidence="1">Membrane</location>
        <topology evidence="1">Multi-pass membrane protein</topology>
    </subcellularLocation>
</comment>